<feature type="domain" description="HTH lysR-type" evidence="5">
    <location>
        <begin position="10"/>
        <end position="67"/>
    </location>
</feature>
<dbReference type="GO" id="GO:0006351">
    <property type="term" value="P:DNA-templated transcription"/>
    <property type="evidence" value="ECO:0007669"/>
    <property type="project" value="TreeGrafter"/>
</dbReference>
<dbReference type="Proteomes" id="UP000183649">
    <property type="component" value="Unassembled WGS sequence"/>
</dbReference>
<accession>A0A0K6I032</accession>
<dbReference type="PRINTS" id="PR00039">
    <property type="entry name" value="HTHLYSR"/>
</dbReference>
<gene>
    <name evidence="6" type="ORF">Ga0061069_104129</name>
</gene>
<evidence type="ECO:0000256" key="1">
    <source>
        <dbReference type="ARBA" id="ARBA00009437"/>
    </source>
</evidence>
<dbReference type="InterPro" id="IPR000847">
    <property type="entry name" value="LysR_HTH_N"/>
</dbReference>
<dbReference type="Pfam" id="PF03466">
    <property type="entry name" value="LysR_substrate"/>
    <property type="match status" value="1"/>
</dbReference>
<dbReference type="AlphaFoldDB" id="A0A0K6I032"/>
<dbReference type="STRING" id="339866.GCA_001418255_01363"/>
<dbReference type="GO" id="GO:0043565">
    <property type="term" value="F:sequence-specific DNA binding"/>
    <property type="evidence" value="ECO:0007669"/>
    <property type="project" value="TreeGrafter"/>
</dbReference>
<dbReference type="InterPro" id="IPR005119">
    <property type="entry name" value="LysR_subst-bd"/>
</dbReference>
<evidence type="ECO:0000313" key="7">
    <source>
        <dbReference type="Proteomes" id="UP000183649"/>
    </source>
</evidence>
<organism evidence="6 7">
    <name type="scientific">Thiomonas bhubaneswarensis</name>
    <dbReference type="NCBI Taxonomy" id="339866"/>
    <lineage>
        <taxon>Bacteria</taxon>
        <taxon>Pseudomonadati</taxon>
        <taxon>Pseudomonadota</taxon>
        <taxon>Betaproteobacteria</taxon>
        <taxon>Burkholderiales</taxon>
        <taxon>Thiomonas</taxon>
    </lineage>
</organism>
<keyword evidence="3 6" id="KW-0238">DNA-binding</keyword>
<keyword evidence="4" id="KW-0804">Transcription</keyword>
<evidence type="ECO:0000259" key="5">
    <source>
        <dbReference type="PROSITE" id="PS50931"/>
    </source>
</evidence>
<sequence length="299" mass="32210">MNESNPPTAFDWTLVRSFLAVLDAGSLSGAARQLGGSQPTIGRHVAQLEQQLGATLFERGGRGLVPTAAALSIADQARSMDDSAQAIARKLTGLGSDMQGSVRVSASQIVAVHLLPGLLGALRQQLPGVTVDIVASNRMSNLLRREADIAIRMARPQQASLLARRIGRVDIGVYASAEYLRRHPAPRTAPDLLRHALIGFDQDEQIIRGLHAVGVPATRESFQVRSDDHLVHWQCLVAGLGVGFAATWLAEREPGLRRLLPDLPIPPLPVWLAVHREIRSSARVRAVFDFLASAVAQAL</sequence>
<dbReference type="InterPro" id="IPR036390">
    <property type="entry name" value="WH_DNA-bd_sf"/>
</dbReference>
<dbReference type="OrthoDB" id="9072091at2"/>
<proteinExistence type="inferred from homology"/>
<reference evidence="7" key="1">
    <citation type="submission" date="2015-08" db="EMBL/GenBank/DDBJ databases">
        <authorList>
            <person name="Varghese N."/>
        </authorList>
    </citation>
    <scope>NUCLEOTIDE SEQUENCE [LARGE SCALE GENOMIC DNA]</scope>
    <source>
        <strain evidence="7">DSM 18181</strain>
    </source>
</reference>
<dbReference type="Pfam" id="PF00126">
    <property type="entry name" value="HTH_1"/>
    <property type="match status" value="1"/>
</dbReference>
<dbReference type="GO" id="GO:0003700">
    <property type="term" value="F:DNA-binding transcription factor activity"/>
    <property type="evidence" value="ECO:0007669"/>
    <property type="project" value="InterPro"/>
</dbReference>
<dbReference type="Gene3D" id="1.10.10.10">
    <property type="entry name" value="Winged helix-like DNA-binding domain superfamily/Winged helix DNA-binding domain"/>
    <property type="match status" value="1"/>
</dbReference>
<dbReference type="RefSeq" id="WP_055450280.1">
    <property type="nucleotide sequence ID" value="NZ_CYHF01000004.1"/>
</dbReference>
<dbReference type="PANTHER" id="PTHR30537:SF3">
    <property type="entry name" value="TRANSCRIPTIONAL REGULATORY PROTEIN"/>
    <property type="match status" value="1"/>
</dbReference>
<dbReference type="InterPro" id="IPR058163">
    <property type="entry name" value="LysR-type_TF_proteobact-type"/>
</dbReference>
<dbReference type="PANTHER" id="PTHR30537">
    <property type="entry name" value="HTH-TYPE TRANSCRIPTIONAL REGULATOR"/>
    <property type="match status" value="1"/>
</dbReference>
<evidence type="ECO:0000256" key="2">
    <source>
        <dbReference type="ARBA" id="ARBA00023015"/>
    </source>
</evidence>
<evidence type="ECO:0000256" key="4">
    <source>
        <dbReference type="ARBA" id="ARBA00023163"/>
    </source>
</evidence>
<dbReference type="Gene3D" id="3.40.190.290">
    <property type="match status" value="1"/>
</dbReference>
<dbReference type="SUPFAM" id="SSF46785">
    <property type="entry name" value="Winged helix' DNA-binding domain"/>
    <property type="match status" value="1"/>
</dbReference>
<dbReference type="InterPro" id="IPR036388">
    <property type="entry name" value="WH-like_DNA-bd_sf"/>
</dbReference>
<dbReference type="PROSITE" id="PS50931">
    <property type="entry name" value="HTH_LYSR"/>
    <property type="match status" value="1"/>
</dbReference>
<dbReference type="SUPFAM" id="SSF53850">
    <property type="entry name" value="Periplasmic binding protein-like II"/>
    <property type="match status" value="1"/>
</dbReference>
<dbReference type="EMBL" id="CYHF01000004">
    <property type="protein sequence ID" value="CUA96423.1"/>
    <property type="molecule type" value="Genomic_DNA"/>
</dbReference>
<evidence type="ECO:0000256" key="3">
    <source>
        <dbReference type="ARBA" id="ARBA00023125"/>
    </source>
</evidence>
<name>A0A0K6I032_9BURK</name>
<keyword evidence="2" id="KW-0805">Transcription regulation</keyword>
<protein>
    <submittedName>
        <fullName evidence="6">DNA-binding transcriptional regulator, LysR family</fullName>
    </submittedName>
</protein>
<evidence type="ECO:0000313" key="6">
    <source>
        <dbReference type="EMBL" id="CUA96423.1"/>
    </source>
</evidence>
<keyword evidence="7" id="KW-1185">Reference proteome</keyword>
<comment type="similarity">
    <text evidence="1">Belongs to the LysR transcriptional regulatory family.</text>
</comment>